<dbReference type="KEGG" id="nhe:NECHADRAFT_55948"/>
<dbReference type="RefSeq" id="XP_003039571.1">
    <property type="nucleotide sequence ID" value="XM_003039525.1"/>
</dbReference>
<dbReference type="OrthoDB" id="5425374at2759"/>
<dbReference type="Proteomes" id="UP000005206">
    <property type="component" value="Unassembled WGS sequence"/>
</dbReference>
<accession>C7ZQ62</accession>
<evidence type="ECO:0000313" key="2">
    <source>
        <dbReference type="Proteomes" id="UP000005206"/>
    </source>
</evidence>
<dbReference type="AlphaFoldDB" id="C7ZQ62"/>
<feature type="non-terminal residue" evidence="1">
    <location>
        <position position="1"/>
    </location>
</feature>
<gene>
    <name evidence="1" type="ORF">NECHADRAFT_55948</name>
</gene>
<organism evidence="1 2">
    <name type="scientific">Fusarium vanettenii (strain ATCC MYA-4622 / CBS 123669 / FGSC 9596 / NRRL 45880 / 77-13-4)</name>
    <name type="common">Fusarium solani subsp. pisi</name>
    <dbReference type="NCBI Taxonomy" id="660122"/>
    <lineage>
        <taxon>Eukaryota</taxon>
        <taxon>Fungi</taxon>
        <taxon>Dikarya</taxon>
        <taxon>Ascomycota</taxon>
        <taxon>Pezizomycotina</taxon>
        <taxon>Sordariomycetes</taxon>
        <taxon>Hypocreomycetidae</taxon>
        <taxon>Hypocreales</taxon>
        <taxon>Nectriaceae</taxon>
        <taxon>Fusarium</taxon>
        <taxon>Fusarium solani species complex</taxon>
        <taxon>Fusarium vanettenii</taxon>
    </lineage>
</organism>
<reference evidence="1 2" key="1">
    <citation type="journal article" date="2009" name="PLoS Genet.">
        <title>The genome of Nectria haematococca: contribution of supernumerary chromosomes to gene expansion.</title>
        <authorList>
            <person name="Coleman J.J."/>
            <person name="Rounsley S.D."/>
            <person name="Rodriguez-Carres M."/>
            <person name="Kuo A."/>
            <person name="Wasmann C.C."/>
            <person name="Grimwood J."/>
            <person name="Schmutz J."/>
            <person name="Taga M."/>
            <person name="White G.J."/>
            <person name="Zhou S."/>
            <person name="Schwartz D.C."/>
            <person name="Freitag M."/>
            <person name="Ma L.J."/>
            <person name="Danchin E.G."/>
            <person name="Henrissat B."/>
            <person name="Coutinho P.M."/>
            <person name="Nelson D.R."/>
            <person name="Straney D."/>
            <person name="Napoli C.A."/>
            <person name="Barker B.M."/>
            <person name="Gribskov M."/>
            <person name="Rep M."/>
            <person name="Kroken S."/>
            <person name="Molnar I."/>
            <person name="Rensing C."/>
            <person name="Kennell J.C."/>
            <person name="Zamora J."/>
            <person name="Farman M.L."/>
            <person name="Selker E.U."/>
            <person name="Salamov A."/>
            <person name="Shapiro H."/>
            <person name="Pangilinan J."/>
            <person name="Lindquist E."/>
            <person name="Lamers C."/>
            <person name="Grigoriev I.V."/>
            <person name="Geiser D.M."/>
            <person name="Covert S.F."/>
            <person name="Temporini E."/>
            <person name="Vanetten H.D."/>
        </authorList>
    </citation>
    <scope>NUCLEOTIDE SEQUENCE [LARGE SCALE GENOMIC DNA]</scope>
    <source>
        <strain evidence="2">ATCC MYA-4622 / CBS 123669 / FGSC 9596 / NRRL 45880 / 77-13-4</strain>
    </source>
</reference>
<dbReference type="EMBL" id="GG698983">
    <property type="protein sequence ID" value="EEU33858.1"/>
    <property type="molecule type" value="Genomic_DNA"/>
</dbReference>
<dbReference type="GeneID" id="9667085"/>
<evidence type="ECO:0000313" key="1">
    <source>
        <dbReference type="EMBL" id="EEU33858.1"/>
    </source>
</evidence>
<dbReference type="HOGENOM" id="CLU_3112019_0_0_1"/>
<dbReference type="VEuPathDB" id="FungiDB:NECHADRAFT_55948"/>
<dbReference type="InParanoid" id="C7ZQ62"/>
<proteinExistence type="predicted"/>
<keyword evidence="2" id="KW-1185">Reference proteome</keyword>
<sequence>SFLDNICVRGPTIDYNKEKVALRIRHFVLEYLINLDKVLINIKLFSYIVIG</sequence>
<name>C7ZQ62_FUSV7</name>
<protein>
    <submittedName>
        <fullName evidence="1">Uncharacterized protein</fullName>
    </submittedName>
</protein>